<evidence type="ECO:0000256" key="9">
    <source>
        <dbReference type="SAM" id="MobiDB-lite"/>
    </source>
</evidence>
<dbReference type="GO" id="GO:0008270">
    <property type="term" value="F:zinc ion binding"/>
    <property type="evidence" value="ECO:0007669"/>
    <property type="project" value="UniProtKB-KW"/>
</dbReference>
<dbReference type="InterPro" id="IPR013087">
    <property type="entry name" value="Znf_C2H2_type"/>
</dbReference>
<evidence type="ECO:0000256" key="4">
    <source>
        <dbReference type="ARBA" id="ARBA00022771"/>
    </source>
</evidence>
<keyword evidence="4 8" id="KW-0863">Zinc-finger</keyword>
<reference evidence="11 12" key="1">
    <citation type="submission" date="2024-05" db="EMBL/GenBank/DDBJ databases">
        <authorList>
            <person name="Wallberg A."/>
        </authorList>
    </citation>
    <scope>NUCLEOTIDE SEQUENCE [LARGE SCALE GENOMIC DNA]</scope>
</reference>
<organism evidence="11 12">
    <name type="scientific">Meganyctiphanes norvegica</name>
    <name type="common">Northern krill</name>
    <name type="synonym">Thysanopoda norvegica</name>
    <dbReference type="NCBI Taxonomy" id="48144"/>
    <lineage>
        <taxon>Eukaryota</taxon>
        <taxon>Metazoa</taxon>
        <taxon>Ecdysozoa</taxon>
        <taxon>Arthropoda</taxon>
        <taxon>Crustacea</taxon>
        <taxon>Multicrustacea</taxon>
        <taxon>Malacostraca</taxon>
        <taxon>Eumalacostraca</taxon>
        <taxon>Eucarida</taxon>
        <taxon>Euphausiacea</taxon>
        <taxon>Euphausiidae</taxon>
        <taxon>Meganyctiphanes</taxon>
    </lineage>
</organism>
<dbReference type="PROSITE" id="PS00028">
    <property type="entry name" value="ZINC_FINGER_C2H2_1"/>
    <property type="match status" value="2"/>
</dbReference>
<evidence type="ECO:0000256" key="6">
    <source>
        <dbReference type="ARBA" id="ARBA00023125"/>
    </source>
</evidence>
<dbReference type="PROSITE" id="PS50157">
    <property type="entry name" value="ZINC_FINGER_C2H2_2"/>
    <property type="match status" value="2"/>
</dbReference>
<dbReference type="Gene3D" id="3.30.160.60">
    <property type="entry name" value="Classic Zinc Finger"/>
    <property type="match status" value="2"/>
</dbReference>
<keyword evidence="5" id="KW-0862">Zinc</keyword>
<evidence type="ECO:0000259" key="10">
    <source>
        <dbReference type="PROSITE" id="PS50157"/>
    </source>
</evidence>
<sequence length="111" mass="12731">MATLNYHMAASLDEEMFRPHQCVFCGRRFKRKDHRIEHERIHTGERPYPCPSCGRAFVQKHQLMSHIRRKHLKHLADSGSNQPGLNPVVAGTNMVSSRPRPHANISISNLP</sequence>
<feature type="domain" description="C2H2-type" evidence="10">
    <location>
        <begin position="20"/>
        <end position="47"/>
    </location>
</feature>
<dbReference type="SUPFAM" id="SSF57667">
    <property type="entry name" value="beta-beta-alpha zinc fingers"/>
    <property type="match status" value="1"/>
</dbReference>
<dbReference type="PANTHER" id="PTHR24394:SF29">
    <property type="entry name" value="MYONEURIN"/>
    <property type="match status" value="1"/>
</dbReference>
<keyword evidence="7" id="KW-0539">Nucleus</keyword>
<dbReference type="AlphaFoldDB" id="A0AAV2Q3X3"/>
<dbReference type="SMART" id="SM00355">
    <property type="entry name" value="ZnF_C2H2"/>
    <property type="match status" value="2"/>
</dbReference>
<dbReference type="GO" id="GO:0003677">
    <property type="term" value="F:DNA binding"/>
    <property type="evidence" value="ECO:0007669"/>
    <property type="project" value="UniProtKB-KW"/>
</dbReference>
<evidence type="ECO:0000256" key="2">
    <source>
        <dbReference type="ARBA" id="ARBA00022723"/>
    </source>
</evidence>
<evidence type="ECO:0000313" key="12">
    <source>
        <dbReference type="Proteomes" id="UP001497623"/>
    </source>
</evidence>
<dbReference type="Pfam" id="PF00096">
    <property type="entry name" value="zf-C2H2"/>
    <property type="match status" value="2"/>
</dbReference>
<evidence type="ECO:0000256" key="3">
    <source>
        <dbReference type="ARBA" id="ARBA00022737"/>
    </source>
</evidence>
<feature type="non-terminal residue" evidence="11">
    <location>
        <position position="111"/>
    </location>
</feature>
<evidence type="ECO:0000256" key="5">
    <source>
        <dbReference type="ARBA" id="ARBA00022833"/>
    </source>
</evidence>
<comment type="caution">
    <text evidence="11">The sequence shown here is derived from an EMBL/GenBank/DDBJ whole genome shotgun (WGS) entry which is preliminary data.</text>
</comment>
<dbReference type="FunFam" id="3.30.160.60:FF:000045">
    <property type="entry name" value="ZFP69 zinc finger protein B"/>
    <property type="match status" value="1"/>
</dbReference>
<dbReference type="EMBL" id="CAXKWB010003537">
    <property type="protein sequence ID" value="CAL4069466.1"/>
    <property type="molecule type" value="Genomic_DNA"/>
</dbReference>
<evidence type="ECO:0000313" key="11">
    <source>
        <dbReference type="EMBL" id="CAL4069466.1"/>
    </source>
</evidence>
<keyword evidence="12" id="KW-1185">Reference proteome</keyword>
<dbReference type="InterPro" id="IPR036236">
    <property type="entry name" value="Znf_C2H2_sf"/>
</dbReference>
<evidence type="ECO:0000256" key="7">
    <source>
        <dbReference type="ARBA" id="ARBA00023242"/>
    </source>
</evidence>
<evidence type="ECO:0000256" key="8">
    <source>
        <dbReference type="PROSITE-ProRule" id="PRU00042"/>
    </source>
</evidence>
<dbReference type="FunFam" id="3.30.160.60:FF:001325">
    <property type="entry name" value="zinc finger protein 200"/>
    <property type="match status" value="1"/>
</dbReference>
<feature type="domain" description="C2H2-type" evidence="10">
    <location>
        <begin position="48"/>
        <end position="71"/>
    </location>
</feature>
<protein>
    <recommendedName>
        <fullName evidence="10">C2H2-type domain-containing protein</fullName>
    </recommendedName>
</protein>
<dbReference type="GO" id="GO:0005634">
    <property type="term" value="C:nucleus"/>
    <property type="evidence" value="ECO:0007669"/>
    <property type="project" value="UniProtKB-SubCell"/>
</dbReference>
<evidence type="ECO:0000256" key="1">
    <source>
        <dbReference type="ARBA" id="ARBA00004123"/>
    </source>
</evidence>
<dbReference type="Proteomes" id="UP001497623">
    <property type="component" value="Unassembled WGS sequence"/>
</dbReference>
<dbReference type="PANTHER" id="PTHR24394">
    <property type="entry name" value="ZINC FINGER PROTEIN"/>
    <property type="match status" value="1"/>
</dbReference>
<name>A0AAV2Q3X3_MEGNR</name>
<proteinExistence type="predicted"/>
<feature type="region of interest" description="Disordered" evidence="9">
    <location>
        <begin position="76"/>
        <end position="111"/>
    </location>
</feature>
<accession>A0AAV2Q3X3</accession>
<keyword evidence="6" id="KW-0238">DNA-binding</keyword>
<gene>
    <name evidence="11" type="ORF">MNOR_LOCUS7862</name>
</gene>
<keyword evidence="2" id="KW-0479">Metal-binding</keyword>
<comment type="subcellular location">
    <subcellularLocation>
        <location evidence="1">Nucleus</location>
    </subcellularLocation>
</comment>
<keyword evidence="3" id="KW-0677">Repeat</keyword>